<feature type="transmembrane region" description="Helical" evidence="1">
    <location>
        <begin position="76"/>
        <end position="99"/>
    </location>
</feature>
<accession>A0A6A5KAT8</accession>
<feature type="transmembrane region" description="Helical" evidence="1">
    <location>
        <begin position="203"/>
        <end position="221"/>
    </location>
</feature>
<reference evidence="2" key="1">
    <citation type="submission" date="2020-01" db="EMBL/GenBank/DDBJ databases">
        <authorList>
            <consortium name="DOE Joint Genome Institute"/>
            <person name="Haridas S."/>
            <person name="Albert R."/>
            <person name="Binder M."/>
            <person name="Bloem J."/>
            <person name="Labutti K."/>
            <person name="Salamov A."/>
            <person name="Andreopoulos B."/>
            <person name="Baker S.E."/>
            <person name="Barry K."/>
            <person name="Bills G."/>
            <person name="Bluhm B.H."/>
            <person name="Cannon C."/>
            <person name="Castanera R."/>
            <person name="Culley D.E."/>
            <person name="Daum C."/>
            <person name="Ezra D."/>
            <person name="Gonzalez J.B."/>
            <person name="Henrissat B."/>
            <person name="Kuo A."/>
            <person name="Liang C."/>
            <person name="Lipzen A."/>
            <person name="Lutzoni F."/>
            <person name="Magnuson J."/>
            <person name="Mondo S."/>
            <person name="Nolan M."/>
            <person name="Ohm R."/>
            <person name="Pangilinan J."/>
            <person name="Park H.-J."/>
            <person name="Ramirez L."/>
            <person name="Alfaro M."/>
            <person name="Sun H."/>
            <person name="Tritt A."/>
            <person name="Yoshinaga Y."/>
            <person name="Zwiers L.-H."/>
            <person name="Turgeon B.G."/>
            <person name="Goodwin S.B."/>
            <person name="Spatafora J.W."/>
            <person name="Crous P.W."/>
            <person name="Grigoriev I.V."/>
        </authorList>
    </citation>
    <scope>NUCLEOTIDE SEQUENCE</scope>
    <source>
        <strain evidence="2">P77</strain>
    </source>
</reference>
<feature type="transmembrane region" description="Helical" evidence="1">
    <location>
        <begin position="40"/>
        <end position="64"/>
    </location>
</feature>
<keyword evidence="1" id="KW-0812">Transmembrane</keyword>
<dbReference type="GO" id="GO:0000750">
    <property type="term" value="P:pheromone-dependent signal transduction involved in conjugation with cellular fusion"/>
    <property type="evidence" value="ECO:0007669"/>
    <property type="project" value="TreeGrafter"/>
</dbReference>
<dbReference type="CDD" id="cd14939">
    <property type="entry name" value="7tmD_STE2"/>
    <property type="match status" value="1"/>
</dbReference>
<evidence type="ECO:0000256" key="1">
    <source>
        <dbReference type="SAM" id="Phobius"/>
    </source>
</evidence>
<dbReference type="PANTHER" id="PTHR28009:SF1">
    <property type="entry name" value="PHEROMONE ALPHA FACTOR RECEPTOR"/>
    <property type="match status" value="1"/>
</dbReference>
<feature type="transmembrane region" description="Helical" evidence="1">
    <location>
        <begin position="128"/>
        <end position="147"/>
    </location>
</feature>
<keyword evidence="3" id="KW-1185">Reference proteome</keyword>
<dbReference type="EMBL" id="ML975319">
    <property type="protein sequence ID" value="KAF1833410.1"/>
    <property type="molecule type" value="Genomic_DNA"/>
</dbReference>
<evidence type="ECO:0000313" key="3">
    <source>
        <dbReference type="Proteomes" id="UP000800040"/>
    </source>
</evidence>
<keyword evidence="1" id="KW-1133">Transmembrane helix</keyword>
<organism evidence="2 3">
    <name type="scientific">Decorospora gaudefroyi</name>
    <dbReference type="NCBI Taxonomy" id="184978"/>
    <lineage>
        <taxon>Eukaryota</taxon>
        <taxon>Fungi</taxon>
        <taxon>Dikarya</taxon>
        <taxon>Ascomycota</taxon>
        <taxon>Pezizomycotina</taxon>
        <taxon>Dothideomycetes</taxon>
        <taxon>Pleosporomycetidae</taxon>
        <taxon>Pleosporales</taxon>
        <taxon>Pleosporineae</taxon>
        <taxon>Pleosporaceae</taxon>
        <taxon>Decorospora</taxon>
    </lineage>
</organism>
<dbReference type="GO" id="GO:0004932">
    <property type="term" value="F:mating-type factor pheromone receptor activity"/>
    <property type="evidence" value="ECO:0007669"/>
    <property type="project" value="InterPro"/>
</dbReference>
<sequence>MENPTLPADFDLFAQNFTILLPDGTQMNRTMQELNQYRMYGFHLAINYGAGVGASVMLLLILLLLTRAEKRKSFIFFLNALCLLTNTIRCVLLGCFLTSEFYHPYAVLSGDLERIKGPTLATHVTTNIFTLVVTALVLVSLSLQVWIVCVTTPALQRNIIMGVTTGMACVAFAYKFIVCYYSIKTVLAYEEMTPYLDLFSKSYVTQAVSIWLFSCVFTYKLGYAIVQRRRLNMPQFGPMQIVFIMGCQTMFAPALFSTLQFANTSPEIINNVLTVVCLFLPLSAIWAGVVNDSDVAGAGKDSHHRLFRGEFYRSSVSTNLSGSSTAYAKSRLMSVSTYGKGKDIESATTTPTSLVHKTSMDGNGIRVDRDFGFSRIDAAGRV</sequence>
<feature type="transmembrane region" description="Helical" evidence="1">
    <location>
        <begin position="241"/>
        <end position="262"/>
    </location>
</feature>
<gene>
    <name evidence="2" type="ORF">BDW02DRAFT_500690</name>
</gene>
<keyword evidence="2" id="KW-0675">Receptor</keyword>
<feature type="transmembrane region" description="Helical" evidence="1">
    <location>
        <begin position="268"/>
        <end position="290"/>
    </location>
</feature>
<dbReference type="InterPro" id="IPR000366">
    <property type="entry name" value="GPCR_STE2"/>
</dbReference>
<dbReference type="Gene3D" id="1.10.287.920">
    <property type="entry name" value="Pheromone alpha factor receptor"/>
    <property type="match status" value="1"/>
</dbReference>
<keyword evidence="1" id="KW-0472">Membrane</keyword>
<proteinExistence type="predicted"/>
<dbReference type="PANTHER" id="PTHR28009">
    <property type="entry name" value="PHEROMONE ALPHA FACTOR RECEPTOR"/>
    <property type="match status" value="1"/>
</dbReference>
<dbReference type="AlphaFoldDB" id="A0A6A5KAT8"/>
<dbReference type="Proteomes" id="UP000800040">
    <property type="component" value="Unassembled WGS sequence"/>
</dbReference>
<dbReference type="PRINTS" id="PR00250">
    <property type="entry name" value="GPCRSTE2"/>
</dbReference>
<name>A0A6A5KAT8_9PLEO</name>
<dbReference type="OrthoDB" id="5402633at2759"/>
<evidence type="ECO:0000313" key="2">
    <source>
        <dbReference type="EMBL" id="KAF1833410.1"/>
    </source>
</evidence>
<dbReference type="Pfam" id="PF02116">
    <property type="entry name" value="STE2"/>
    <property type="match status" value="1"/>
</dbReference>
<dbReference type="InterPro" id="IPR027458">
    <property type="entry name" value="STE2_TM1-TM2_sf"/>
</dbReference>
<dbReference type="GO" id="GO:0038038">
    <property type="term" value="C:G protein-coupled receptor homodimeric complex"/>
    <property type="evidence" value="ECO:0007669"/>
    <property type="project" value="TreeGrafter"/>
</dbReference>
<feature type="transmembrane region" description="Helical" evidence="1">
    <location>
        <begin position="159"/>
        <end position="183"/>
    </location>
</feature>
<protein>
    <submittedName>
        <fullName evidence="2">Pheromone receptor</fullName>
    </submittedName>
</protein>